<name>A0A7M7LWH3_STRPU</name>
<dbReference type="InParanoid" id="A0A7M7LWH3"/>
<evidence type="ECO:0000313" key="1">
    <source>
        <dbReference type="EnsemblMetazoa" id="XP_011679648"/>
    </source>
</evidence>
<sequence length="511" mass="56510">MPRNNHWYSHLKANDLEKKKEVSKYMKMYRLIKADIRHLISELAPNTAQPGKSKACYRALHRIFHEKSTIRSKEAARLMLALGDPDLLRALQRRYSKPDCSGYIDVQRRYKHSDTKKIHGVPVGRIEMSGDVIHTVFSETGVTQDASHDSKGDKSVMERKELINSEQRKAIINNTSCGDQPFPSRSNLGGNISLQEYSFSVSEDRKTCLATSSKPTNGTEGANIGVIDVAGSIKYGVQVTSSSVSAGCPPFKKTSMVLTEEVVADKKQSVCLRKDLVGMSAPSNIPARTDSVSNYLEKAGTVQPLGYLSSLCASPVPQDSLDQATLMWNHKQYPRPSSGPAILLSDNSPDQKKRVLHATSLHRRPGAISLPDGRISIPASIPKMPSSTLINRVKSSQEVSLMSNISQTRKNIVMTSMGMMDPMNSSTRYELPQGIFEDLHVVKQHRRSCFADGNSLVEVRPRSMPTAPTLIATHTPDGKFNVPIDIESNRRAILVINAMNNVRPTYLSRPT</sequence>
<evidence type="ECO:0000313" key="2">
    <source>
        <dbReference type="Proteomes" id="UP000007110"/>
    </source>
</evidence>
<proteinExistence type="predicted"/>
<protein>
    <submittedName>
        <fullName evidence="1">Uncharacterized protein</fullName>
    </submittedName>
</protein>
<keyword evidence="2" id="KW-1185">Reference proteome</keyword>
<dbReference type="OMA" id="TMLLREN"/>
<dbReference type="OrthoDB" id="10472952at2759"/>
<organism evidence="1 2">
    <name type="scientific">Strongylocentrotus purpuratus</name>
    <name type="common">Purple sea urchin</name>
    <dbReference type="NCBI Taxonomy" id="7668"/>
    <lineage>
        <taxon>Eukaryota</taxon>
        <taxon>Metazoa</taxon>
        <taxon>Echinodermata</taxon>
        <taxon>Eleutherozoa</taxon>
        <taxon>Echinozoa</taxon>
        <taxon>Echinoidea</taxon>
        <taxon>Euechinoidea</taxon>
        <taxon>Echinacea</taxon>
        <taxon>Camarodonta</taxon>
        <taxon>Echinidea</taxon>
        <taxon>Strongylocentrotidae</taxon>
        <taxon>Strongylocentrotus</taxon>
    </lineage>
</organism>
<dbReference type="RefSeq" id="XP_011679648.2">
    <property type="nucleotide sequence ID" value="XM_011681346.2"/>
</dbReference>
<dbReference type="GeneID" id="105445603"/>
<dbReference type="AlphaFoldDB" id="A0A7M7LWH3"/>
<reference evidence="1" key="2">
    <citation type="submission" date="2021-01" db="UniProtKB">
        <authorList>
            <consortium name="EnsemblMetazoa"/>
        </authorList>
    </citation>
    <scope>IDENTIFICATION</scope>
</reference>
<accession>A0A7M7LWH3</accession>
<reference evidence="2" key="1">
    <citation type="submission" date="2015-02" db="EMBL/GenBank/DDBJ databases">
        <title>Genome sequencing for Strongylocentrotus purpuratus.</title>
        <authorList>
            <person name="Murali S."/>
            <person name="Liu Y."/>
            <person name="Vee V."/>
            <person name="English A."/>
            <person name="Wang M."/>
            <person name="Skinner E."/>
            <person name="Han Y."/>
            <person name="Muzny D.M."/>
            <person name="Worley K.C."/>
            <person name="Gibbs R.A."/>
        </authorList>
    </citation>
    <scope>NUCLEOTIDE SEQUENCE</scope>
</reference>
<dbReference type="Proteomes" id="UP000007110">
    <property type="component" value="Unassembled WGS sequence"/>
</dbReference>
<dbReference type="KEGG" id="spu:105445603"/>
<dbReference type="EnsemblMetazoa" id="XM_011681346">
    <property type="protein sequence ID" value="XP_011679648"/>
    <property type="gene ID" value="LOC105445603"/>
</dbReference>